<evidence type="ECO:0000313" key="3">
    <source>
        <dbReference type="EMBL" id="EFI92936.1"/>
    </source>
</evidence>
<accession>D8QHH0</accession>
<feature type="non-terminal residue" evidence="3">
    <location>
        <position position="286"/>
    </location>
</feature>
<feature type="coiled-coil region" evidence="1">
    <location>
        <begin position="31"/>
        <end position="100"/>
    </location>
</feature>
<proteinExistence type="predicted"/>
<feature type="region of interest" description="Disordered" evidence="2">
    <location>
        <begin position="141"/>
        <end position="186"/>
    </location>
</feature>
<keyword evidence="1" id="KW-0175">Coiled coil</keyword>
<feature type="compositionally biased region" description="Polar residues" evidence="2">
    <location>
        <begin position="214"/>
        <end position="225"/>
    </location>
</feature>
<dbReference type="EMBL" id="GL377312">
    <property type="protein sequence ID" value="EFI92936.1"/>
    <property type="molecule type" value="Genomic_DNA"/>
</dbReference>
<dbReference type="InParanoid" id="D8QHH0"/>
<protein>
    <submittedName>
        <fullName evidence="3">Uncharacterized protein</fullName>
    </submittedName>
</protein>
<evidence type="ECO:0000313" key="4">
    <source>
        <dbReference type="Proteomes" id="UP000007431"/>
    </source>
</evidence>
<dbReference type="VEuPathDB" id="FungiDB:SCHCODRAFT_02516828"/>
<keyword evidence="4" id="KW-1185">Reference proteome</keyword>
<dbReference type="KEGG" id="scm:SCHCO_02516828"/>
<evidence type="ECO:0000256" key="1">
    <source>
        <dbReference type="SAM" id="Coils"/>
    </source>
</evidence>
<feature type="compositionally biased region" description="Basic and acidic residues" evidence="2">
    <location>
        <begin position="164"/>
        <end position="177"/>
    </location>
</feature>
<gene>
    <name evidence="3" type="ORF">SCHCODRAFT_113319</name>
</gene>
<organism evidence="4">
    <name type="scientific">Schizophyllum commune (strain H4-8 / FGSC 9210)</name>
    <name type="common">Split gill fungus</name>
    <dbReference type="NCBI Taxonomy" id="578458"/>
    <lineage>
        <taxon>Eukaryota</taxon>
        <taxon>Fungi</taxon>
        <taxon>Dikarya</taxon>
        <taxon>Basidiomycota</taxon>
        <taxon>Agaricomycotina</taxon>
        <taxon>Agaricomycetes</taxon>
        <taxon>Agaricomycetidae</taxon>
        <taxon>Agaricales</taxon>
        <taxon>Schizophyllaceae</taxon>
        <taxon>Schizophyllum</taxon>
    </lineage>
</organism>
<name>D8QHH0_SCHCM</name>
<reference evidence="3 4" key="1">
    <citation type="journal article" date="2010" name="Nat. Biotechnol.">
        <title>Genome sequence of the model mushroom Schizophyllum commune.</title>
        <authorList>
            <person name="Ohm R.A."/>
            <person name="de Jong J.F."/>
            <person name="Lugones L.G."/>
            <person name="Aerts A."/>
            <person name="Kothe E."/>
            <person name="Stajich J.E."/>
            <person name="de Vries R.P."/>
            <person name="Record E."/>
            <person name="Levasseur A."/>
            <person name="Baker S.E."/>
            <person name="Bartholomew K.A."/>
            <person name="Coutinho P.M."/>
            <person name="Erdmann S."/>
            <person name="Fowler T.J."/>
            <person name="Gathman A.C."/>
            <person name="Lombard V."/>
            <person name="Henrissat B."/>
            <person name="Knabe N."/>
            <person name="Kuees U."/>
            <person name="Lilly W.W."/>
            <person name="Lindquist E."/>
            <person name="Lucas S."/>
            <person name="Magnuson J.K."/>
            <person name="Piumi F."/>
            <person name="Raudaskoski M."/>
            <person name="Salamov A."/>
            <person name="Schmutz J."/>
            <person name="Schwarze F.W.M.R."/>
            <person name="vanKuyk P.A."/>
            <person name="Horton J.S."/>
            <person name="Grigoriev I.V."/>
            <person name="Woesten H.A.B."/>
        </authorList>
    </citation>
    <scope>NUCLEOTIDE SEQUENCE [LARGE SCALE GENOMIC DNA]</scope>
    <source>
        <strain evidence="4">H4-8 / FGSC 9210</strain>
    </source>
</reference>
<evidence type="ECO:0000256" key="2">
    <source>
        <dbReference type="SAM" id="MobiDB-lite"/>
    </source>
</evidence>
<dbReference type="OrthoDB" id="10376311at2759"/>
<dbReference type="Proteomes" id="UP000007431">
    <property type="component" value="Unassembled WGS sequence"/>
</dbReference>
<feature type="region of interest" description="Disordered" evidence="2">
    <location>
        <begin position="206"/>
        <end position="260"/>
    </location>
</feature>
<dbReference type="HOGENOM" id="CLU_973727_0_0_1"/>
<dbReference type="GeneID" id="9597575"/>
<dbReference type="RefSeq" id="XP_003027839.1">
    <property type="nucleotide sequence ID" value="XM_003027793.1"/>
</dbReference>
<dbReference type="AlphaFoldDB" id="D8QHH0"/>
<sequence>MRSIRLKDPVAIDFGRLGTSDGEQRTSYEKLKAAELTLVSLRLHTKALENERDAILVAKNQARKQVEEAEQATRTIQSQLRAIIEERLALRDALSDLRQELEAGHIISDSSTAIPTAPAPTHPAQFEILKLRDACKTKIQAGPLEQGPRSGEANLDDQGSSQARELDRWDQASDKEAGGANQEGPSAMHMQVATEQSVTGAAVDVGRDEGGKAQTPQSRSETTSAPDELEEYRSVDAQASNSSIGAAEDITMQGEGSSDESSVISTVDLRLYLLFQDAVPHPKFLR</sequence>